<dbReference type="PANTHER" id="PTHR47797:SF3">
    <property type="entry name" value="CYTOCHROME B561 DOMAIN-CONTAINING PROTEIN"/>
    <property type="match status" value="1"/>
</dbReference>
<dbReference type="CDD" id="cd08760">
    <property type="entry name" value="Cyt_b561_FRRS1_like"/>
    <property type="match status" value="1"/>
</dbReference>
<name>A0A0C2YGN7_HEBCY</name>
<feature type="transmembrane region" description="Helical" evidence="8">
    <location>
        <begin position="206"/>
        <end position="231"/>
    </location>
</feature>
<feature type="region of interest" description="Disordered" evidence="7">
    <location>
        <begin position="396"/>
        <end position="415"/>
    </location>
</feature>
<keyword evidence="3 8" id="KW-0812">Transmembrane</keyword>
<evidence type="ECO:0000313" key="11">
    <source>
        <dbReference type="EMBL" id="KIM48873.1"/>
    </source>
</evidence>
<evidence type="ECO:0000256" key="8">
    <source>
        <dbReference type="SAM" id="Phobius"/>
    </source>
</evidence>
<dbReference type="GO" id="GO:0016020">
    <property type="term" value="C:membrane"/>
    <property type="evidence" value="ECO:0007669"/>
    <property type="project" value="UniProtKB-SubCell"/>
</dbReference>
<keyword evidence="5 8" id="KW-1133">Transmembrane helix</keyword>
<accession>A0A0C2YGN7</accession>
<keyword evidence="6 8" id="KW-0472">Membrane</keyword>
<dbReference type="InterPro" id="IPR006593">
    <property type="entry name" value="Cyt_b561/ferric_Rdtase_TM"/>
</dbReference>
<evidence type="ECO:0000256" key="7">
    <source>
        <dbReference type="SAM" id="MobiDB-lite"/>
    </source>
</evidence>
<gene>
    <name evidence="11" type="ORF">M413DRAFT_88681</name>
</gene>
<dbReference type="OrthoDB" id="19261at2759"/>
<keyword evidence="9" id="KW-0732">Signal</keyword>
<evidence type="ECO:0000259" key="10">
    <source>
        <dbReference type="PROSITE" id="PS50836"/>
    </source>
</evidence>
<reference evidence="12" key="2">
    <citation type="submission" date="2015-01" db="EMBL/GenBank/DDBJ databases">
        <title>Evolutionary Origins and Diversification of the Mycorrhizal Mutualists.</title>
        <authorList>
            <consortium name="DOE Joint Genome Institute"/>
            <consortium name="Mycorrhizal Genomics Consortium"/>
            <person name="Kohler A."/>
            <person name="Kuo A."/>
            <person name="Nagy L.G."/>
            <person name="Floudas D."/>
            <person name="Copeland A."/>
            <person name="Barry K.W."/>
            <person name="Cichocki N."/>
            <person name="Veneault-Fourrey C."/>
            <person name="LaButti K."/>
            <person name="Lindquist E.A."/>
            <person name="Lipzen A."/>
            <person name="Lundell T."/>
            <person name="Morin E."/>
            <person name="Murat C."/>
            <person name="Riley R."/>
            <person name="Ohm R."/>
            <person name="Sun H."/>
            <person name="Tunlid A."/>
            <person name="Henrissat B."/>
            <person name="Grigoriev I.V."/>
            <person name="Hibbett D.S."/>
            <person name="Martin F."/>
        </authorList>
    </citation>
    <scope>NUCLEOTIDE SEQUENCE [LARGE SCALE GENOMIC DNA]</scope>
    <source>
        <strain evidence="12">h7</strain>
    </source>
</reference>
<sequence>MGSSPLWFIFTLVQCLQIALALKGDSACMNSICVDATVEGDLVTYELTPLLDPVGWVAVGFGKRMINTHSVVMWHNEDGSTTLSQRYASGYFEPRPVRDPPRLAKIVEPRKSASNSGRPKFAFQIPVNRSLLANADPRENLVFAYSSTRPNKDPDSSLFRHRHVGHLQFDLTKEFVQVPSTPIPTKSKDKTEQGTNANYKRIEKLIIVHGFLVSLGFLVILPAGSLIGRWGRAFTPKWFKAHWISNMAVALPVITFGVLLGPVIVYSKESFRIHFANDHEVGGVFLLFAYYAQVLLGRFIHNRRQKLAQLGPITQPHPPLNILHIALGVTIIALAFFQVRSGLEWWETLTGRGPITSWALPLWKIWIIVFPIAYFAGYALLPRQLRQEREAAYEPILAPAEEPSQTDRLLAEEES</sequence>
<evidence type="ECO:0000256" key="6">
    <source>
        <dbReference type="ARBA" id="ARBA00023136"/>
    </source>
</evidence>
<dbReference type="EMBL" id="KN831768">
    <property type="protein sequence ID" value="KIM48873.1"/>
    <property type="molecule type" value="Genomic_DNA"/>
</dbReference>
<feature type="domain" description="DOMON" evidence="10">
    <location>
        <begin position="30"/>
        <end position="146"/>
    </location>
</feature>
<dbReference type="Pfam" id="PF16010">
    <property type="entry name" value="CDH-cyt"/>
    <property type="match status" value="1"/>
</dbReference>
<protein>
    <recommendedName>
        <fullName evidence="10">DOMON domain-containing protein</fullName>
    </recommendedName>
</protein>
<dbReference type="InterPro" id="IPR015920">
    <property type="entry name" value="Cellobiose_DH-like_cyt"/>
</dbReference>
<feature type="transmembrane region" description="Helical" evidence="8">
    <location>
        <begin position="322"/>
        <end position="343"/>
    </location>
</feature>
<dbReference type="InterPro" id="IPR005018">
    <property type="entry name" value="DOMON_domain"/>
</dbReference>
<dbReference type="SUPFAM" id="SSF49344">
    <property type="entry name" value="CBD9-like"/>
    <property type="match status" value="1"/>
</dbReference>
<evidence type="ECO:0000313" key="12">
    <source>
        <dbReference type="Proteomes" id="UP000053424"/>
    </source>
</evidence>
<evidence type="ECO:0000256" key="1">
    <source>
        <dbReference type="ARBA" id="ARBA00004370"/>
    </source>
</evidence>
<dbReference type="SMART" id="SM00665">
    <property type="entry name" value="B561"/>
    <property type="match status" value="1"/>
</dbReference>
<dbReference type="AlphaFoldDB" id="A0A0C2YGN7"/>
<evidence type="ECO:0000256" key="4">
    <source>
        <dbReference type="ARBA" id="ARBA00022982"/>
    </source>
</evidence>
<dbReference type="Gene3D" id="1.20.120.1770">
    <property type="match status" value="1"/>
</dbReference>
<feature type="transmembrane region" description="Helical" evidence="8">
    <location>
        <begin position="284"/>
        <end position="301"/>
    </location>
</feature>
<comment type="subcellular location">
    <subcellularLocation>
        <location evidence="1">Membrane</location>
    </subcellularLocation>
</comment>
<dbReference type="Proteomes" id="UP000053424">
    <property type="component" value="Unassembled WGS sequence"/>
</dbReference>
<feature type="chain" id="PRO_5002159514" description="DOMON domain-containing protein" evidence="9">
    <location>
        <begin position="22"/>
        <end position="415"/>
    </location>
</feature>
<evidence type="ECO:0000256" key="5">
    <source>
        <dbReference type="ARBA" id="ARBA00022989"/>
    </source>
</evidence>
<keyword evidence="4" id="KW-0249">Electron transport</keyword>
<evidence type="ECO:0000256" key="3">
    <source>
        <dbReference type="ARBA" id="ARBA00022692"/>
    </source>
</evidence>
<dbReference type="PROSITE" id="PS50836">
    <property type="entry name" value="DOMON"/>
    <property type="match status" value="1"/>
</dbReference>
<evidence type="ECO:0000256" key="9">
    <source>
        <dbReference type="SAM" id="SignalP"/>
    </source>
</evidence>
<feature type="signal peptide" evidence="9">
    <location>
        <begin position="1"/>
        <end position="21"/>
    </location>
</feature>
<dbReference type="SMART" id="SM00664">
    <property type="entry name" value="DoH"/>
    <property type="match status" value="1"/>
</dbReference>
<reference evidence="11 12" key="1">
    <citation type="submission" date="2014-04" db="EMBL/GenBank/DDBJ databases">
        <authorList>
            <consortium name="DOE Joint Genome Institute"/>
            <person name="Kuo A."/>
            <person name="Gay G."/>
            <person name="Dore J."/>
            <person name="Kohler A."/>
            <person name="Nagy L.G."/>
            <person name="Floudas D."/>
            <person name="Copeland A."/>
            <person name="Barry K.W."/>
            <person name="Cichocki N."/>
            <person name="Veneault-Fourrey C."/>
            <person name="LaButti K."/>
            <person name="Lindquist E.A."/>
            <person name="Lipzen A."/>
            <person name="Lundell T."/>
            <person name="Morin E."/>
            <person name="Murat C."/>
            <person name="Sun H."/>
            <person name="Tunlid A."/>
            <person name="Henrissat B."/>
            <person name="Grigoriev I.V."/>
            <person name="Hibbett D.S."/>
            <person name="Martin F."/>
            <person name="Nordberg H.P."/>
            <person name="Cantor M.N."/>
            <person name="Hua S.X."/>
        </authorList>
    </citation>
    <scope>NUCLEOTIDE SEQUENCE [LARGE SCALE GENOMIC DNA]</scope>
    <source>
        <strain evidence="12">h7</strain>
    </source>
</reference>
<dbReference type="Gene3D" id="2.60.40.1210">
    <property type="entry name" value="Cellobiose dehydrogenase, cytochrome domain"/>
    <property type="match status" value="1"/>
</dbReference>
<keyword evidence="2" id="KW-0813">Transport</keyword>
<dbReference type="STRING" id="686832.A0A0C2YGN7"/>
<keyword evidence="12" id="KW-1185">Reference proteome</keyword>
<dbReference type="PANTHER" id="PTHR47797">
    <property type="entry name" value="DEHYDROGENASE, PUTATIVE (AFU_ORTHOLOGUE AFUA_8G05805)-RELATED"/>
    <property type="match status" value="1"/>
</dbReference>
<dbReference type="HOGENOM" id="CLU_038404_0_0_1"/>
<organism evidence="11 12">
    <name type="scientific">Hebeloma cylindrosporum</name>
    <dbReference type="NCBI Taxonomy" id="76867"/>
    <lineage>
        <taxon>Eukaryota</taxon>
        <taxon>Fungi</taxon>
        <taxon>Dikarya</taxon>
        <taxon>Basidiomycota</taxon>
        <taxon>Agaricomycotina</taxon>
        <taxon>Agaricomycetes</taxon>
        <taxon>Agaricomycetidae</taxon>
        <taxon>Agaricales</taxon>
        <taxon>Agaricineae</taxon>
        <taxon>Hymenogastraceae</taxon>
        <taxon>Hebeloma</taxon>
    </lineage>
</organism>
<proteinExistence type="predicted"/>
<evidence type="ECO:0000256" key="2">
    <source>
        <dbReference type="ARBA" id="ARBA00022448"/>
    </source>
</evidence>
<feature type="transmembrane region" description="Helical" evidence="8">
    <location>
        <begin position="363"/>
        <end position="381"/>
    </location>
</feature>
<feature type="transmembrane region" description="Helical" evidence="8">
    <location>
        <begin position="243"/>
        <end position="264"/>
    </location>
</feature>